<dbReference type="OMA" id="QNIGRMW"/>
<keyword evidence="8" id="KW-1185">Reference proteome</keyword>
<dbReference type="EMBL" id="JAWRVI010000002">
    <property type="protein sequence ID" value="KAK4094859.1"/>
    <property type="molecule type" value="Genomic_DNA"/>
</dbReference>
<dbReference type="GeneID" id="28888858"/>
<dbReference type="Proteomes" id="UP000245956">
    <property type="component" value="Unassembled WGS sequence"/>
</dbReference>
<evidence type="ECO:0000313" key="6">
    <source>
        <dbReference type="Proteomes" id="UP000078340"/>
    </source>
</evidence>
<name>A0A179HFM9_PURLI</name>
<dbReference type="RefSeq" id="XP_018176988.1">
    <property type="nucleotide sequence ID" value="XM_018323809.1"/>
</dbReference>
<feature type="region of interest" description="Disordered" evidence="2">
    <location>
        <begin position="48"/>
        <end position="68"/>
    </location>
</feature>
<evidence type="ECO:0000313" key="5">
    <source>
        <dbReference type="EMBL" id="PWI67347.1"/>
    </source>
</evidence>
<reference evidence="4 6" key="3">
    <citation type="submission" date="2016-02" db="EMBL/GenBank/DDBJ databases">
        <title>Biosynthesis of antibiotic leucinostatins and their inhibition on Phytophthora in bio-control Purpureocillium lilacinum.</title>
        <authorList>
            <person name="Wang G."/>
            <person name="Liu Z."/>
            <person name="Lin R."/>
            <person name="Li E."/>
            <person name="Mao Z."/>
            <person name="Ling J."/>
            <person name="Yin W."/>
            <person name="Xie B."/>
        </authorList>
    </citation>
    <scope>NUCLEOTIDE SEQUENCE [LARGE SCALE GENOMIC DNA]</scope>
    <source>
        <strain evidence="4">PLFJ-1</strain>
    </source>
</reference>
<dbReference type="AlphaFoldDB" id="A0A179HFM9"/>
<dbReference type="Proteomes" id="UP000078340">
    <property type="component" value="Unassembled WGS sequence"/>
</dbReference>
<evidence type="ECO:0000313" key="8">
    <source>
        <dbReference type="Proteomes" id="UP001287286"/>
    </source>
</evidence>
<reference evidence="3 8" key="5">
    <citation type="journal article" date="2024" name="Microbiol. Resour. Announc.">
        <title>Genome annotations for the ascomycete fungi Trichoderma harzianum, Trichoderma aggressivum, and Purpureocillium lilacinum.</title>
        <authorList>
            <person name="Beijen E.P.W."/>
            <person name="Ohm R.A."/>
        </authorList>
    </citation>
    <scope>NUCLEOTIDE SEQUENCE [LARGE SCALE GENOMIC DNA]</scope>
    <source>
        <strain evidence="3 8">CBS 150709</strain>
    </source>
</reference>
<evidence type="ECO:0000313" key="3">
    <source>
        <dbReference type="EMBL" id="KAK4094859.1"/>
    </source>
</evidence>
<proteinExistence type="predicted"/>
<dbReference type="EMBL" id="LCWV01000019">
    <property type="protein sequence ID" value="PWI67347.1"/>
    <property type="molecule type" value="Genomic_DNA"/>
</dbReference>
<feature type="coiled-coil region" evidence="1">
    <location>
        <begin position="5"/>
        <end position="42"/>
    </location>
</feature>
<evidence type="ECO:0000313" key="4">
    <source>
        <dbReference type="EMBL" id="OAQ88269.1"/>
    </source>
</evidence>
<reference evidence="5" key="1">
    <citation type="submission" date="2015-05" db="EMBL/GenBank/DDBJ databases">
        <authorList>
            <person name="Wang D.B."/>
            <person name="Wang M."/>
        </authorList>
    </citation>
    <scope>NUCLEOTIDE SEQUENCE</scope>
    <source>
        <strain evidence="5">36-1</strain>
    </source>
</reference>
<evidence type="ECO:0000313" key="7">
    <source>
        <dbReference type="Proteomes" id="UP000245956"/>
    </source>
</evidence>
<keyword evidence="1" id="KW-0175">Coiled coil</keyword>
<accession>A0A179HFM9</accession>
<protein>
    <submittedName>
        <fullName evidence="4">Something about silencing, SAS, complex subunit 4 domain-containing protein</fullName>
    </submittedName>
</protein>
<dbReference type="Proteomes" id="UP001287286">
    <property type="component" value="Unassembled WGS sequence"/>
</dbReference>
<reference evidence="3" key="4">
    <citation type="submission" date="2023-11" db="EMBL/GenBank/DDBJ databases">
        <authorList>
            <person name="Beijen E."/>
            <person name="Ohm R.A."/>
        </authorList>
    </citation>
    <scope>NUCLEOTIDE SEQUENCE</scope>
    <source>
        <strain evidence="3">CBS 150709</strain>
    </source>
</reference>
<sequence>MDYTAEELANIKKRISENMASLAEKQRELDDILAFIARLESASLRQLAESASGSRKKRHLAEPKSVLEQKEEYEQKRVAMEQNIGRMWEKIHDLQEQERMLDGRQ</sequence>
<gene>
    <name evidence="5" type="ORF">PCL_03115</name>
    <name evidence="3" type="ORF">Purlil1_555</name>
    <name evidence="4" type="ORF">VFPFJ_06734</name>
</gene>
<evidence type="ECO:0000256" key="1">
    <source>
        <dbReference type="SAM" id="Coils"/>
    </source>
</evidence>
<dbReference type="EMBL" id="LSBI01000006">
    <property type="protein sequence ID" value="OAQ88269.1"/>
    <property type="molecule type" value="Genomic_DNA"/>
</dbReference>
<organism evidence="4 6">
    <name type="scientific">Purpureocillium lilacinum</name>
    <name type="common">Paecilomyces lilacinus</name>
    <dbReference type="NCBI Taxonomy" id="33203"/>
    <lineage>
        <taxon>Eukaryota</taxon>
        <taxon>Fungi</taxon>
        <taxon>Dikarya</taxon>
        <taxon>Ascomycota</taxon>
        <taxon>Pezizomycotina</taxon>
        <taxon>Sordariomycetes</taxon>
        <taxon>Hypocreomycetidae</taxon>
        <taxon>Hypocreales</taxon>
        <taxon>Ophiocordycipitaceae</taxon>
        <taxon>Purpureocillium</taxon>
    </lineage>
</organism>
<evidence type="ECO:0000256" key="2">
    <source>
        <dbReference type="SAM" id="MobiDB-lite"/>
    </source>
</evidence>
<comment type="caution">
    <text evidence="4">The sequence shown here is derived from an EMBL/GenBank/DDBJ whole genome shotgun (WGS) entry which is preliminary data.</text>
</comment>
<dbReference type="KEGG" id="plj:28888858"/>
<reference evidence="5 7" key="2">
    <citation type="journal article" date="2016" name="Front. Microbiol.">
        <title>Genome and transcriptome sequences reveal the specific parasitism of the nematophagous Purpureocillium lilacinum 36-1.</title>
        <authorList>
            <person name="Xie J."/>
            <person name="Li S."/>
            <person name="Mo C."/>
            <person name="Xiao X."/>
            <person name="Peng D."/>
            <person name="Wang G."/>
            <person name="Xiao Y."/>
        </authorList>
    </citation>
    <scope>NUCLEOTIDE SEQUENCE [LARGE SCALE GENOMIC DNA]</scope>
    <source>
        <strain evidence="5 7">36-1</strain>
    </source>
</reference>